<sequence>MLVSVVLPAYNAELYLKDAIDSVLAQTFSDFELIVLNDGSVDKTEEIILSYSDSRIVYVKNEKNLGLIGTLNKGINLAKGKYIARMDADDICYPDRFEKQINFLENNNDYVICGTAAYRFYSNNNINNNIFRVPESDELIRLKMLFNSPFIHPSIMMRNSIIKEKMLNFDIEYKYAEDYKFWSQLLKYGKAYNLQEKLLYYRLTPNSQTVIGNSDLTKRKLVLGEIQRSYIREAYGIILKDNELDLLFYLSNLDRMKMLSFAEYDLISINNFFNFIISKLVSKNISRKDLSITLSKVYFSLIFIKFKGSKKSIFLKSVNKRLFLYGFFHILKERIIR</sequence>
<organism evidence="5 6">
    <name type="scientific">Acinetobacter pittii ANC 4050</name>
    <dbReference type="NCBI Taxonomy" id="1217691"/>
    <lineage>
        <taxon>Bacteria</taxon>
        <taxon>Pseudomonadati</taxon>
        <taxon>Pseudomonadota</taxon>
        <taxon>Gammaproteobacteria</taxon>
        <taxon>Moraxellales</taxon>
        <taxon>Moraxellaceae</taxon>
        <taxon>Acinetobacter</taxon>
        <taxon>Acinetobacter calcoaceticus/baumannii complex</taxon>
    </lineage>
</organism>
<dbReference type="Gene3D" id="3.90.550.10">
    <property type="entry name" value="Spore Coat Polysaccharide Biosynthesis Protein SpsA, Chain A"/>
    <property type="match status" value="1"/>
</dbReference>
<dbReference type="Proteomes" id="UP000014024">
    <property type="component" value="Unassembled WGS sequence"/>
</dbReference>
<evidence type="ECO:0000313" key="6">
    <source>
        <dbReference type="Proteomes" id="UP000014024"/>
    </source>
</evidence>
<dbReference type="OrthoDB" id="9801954at2"/>
<dbReference type="EMBL" id="APQM01000010">
    <property type="protein sequence ID" value="EOQ66739.1"/>
    <property type="molecule type" value="Genomic_DNA"/>
</dbReference>
<accession>R8YBT6</accession>
<evidence type="ECO:0000256" key="1">
    <source>
        <dbReference type="ARBA" id="ARBA00006739"/>
    </source>
</evidence>
<comment type="similarity">
    <text evidence="1">Belongs to the glycosyltransferase 2 family.</text>
</comment>
<dbReference type="GO" id="GO:0016757">
    <property type="term" value="F:glycosyltransferase activity"/>
    <property type="evidence" value="ECO:0007669"/>
    <property type="project" value="UniProtKB-KW"/>
</dbReference>
<feature type="domain" description="Glycosyltransferase 2-like" evidence="4">
    <location>
        <begin position="4"/>
        <end position="161"/>
    </location>
</feature>
<dbReference type="PANTHER" id="PTHR43685">
    <property type="entry name" value="GLYCOSYLTRANSFERASE"/>
    <property type="match status" value="1"/>
</dbReference>
<evidence type="ECO:0000256" key="3">
    <source>
        <dbReference type="ARBA" id="ARBA00022679"/>
    </source>
</evidence>
<dbReference type="PANTHER" id="PTHR43685:SF5">
    <property type="entry name" value="GLYCOSYLTRANSFERASE EPSE-RELATED"/>
    <property type="match status" value="1"/>
</dbReference>
<comment type="caution">
    <text evidence="5">The sequence shown here is derived from an EMBL/GenBank/DDBJ whole genome shotgun (WGS) entry which is preliminary data.</text>
</comment>
<evidence type="ECO:0000259" key="4">
    <source>
        <dbReference type="Pfam" id="PF00535"/>
    </source>
</evidence>
<proteinExistence type="inferred from homology"/>
<keyword evidence="2" id="KW-0328">Glycosyltransferase</keyword>
<dbReference type="Pfam" id="PF00535">
    <property type="entry name" value="Glycos_transf_2"/>
    <property type="match status" value="1"/>
</dbReference>
<keyword evidence="3" id="KW-0808">Transferase</keyword>
<dbReference type="PATRIC" id="fig|1217691.3.peg.2739"/>
<protein>
    <recommendedName>
        <fullName evidence="4">Glycosyltransferase 2-like domain-containing protein</fullName>
    </recommendedName>
</protein>
<dbReference type="AlphaFoldDB" id="R8YBT6"/>
<dbReference type="InterPro" id="IPR050834">
    <property type="entry name" value="Glycosyltransf_2"/>
</dbReference>
<evidence type="ECO:0000313" key="5">
    <source>
        <dbReference type="EMBL" id="EOQ66739.1"/>
    </source>
</evidence>
<gene>
    <name evidence="5" type="ORF">F931_02790</name>
</gene>
<dbReference type="SUPFAM" id="SSF53448">
    <property type="entry name" value="Nucleotide-diphospho-sugar transferases"/>
    <property type="match status" value="1"/>
</dbReference>
<reference evidence="5 6" key="1">
    <citation type="submission" date="2013-02" db="EMBL/GenBank/DDBJ databases">
        <title>The Genome Sequence of Acinetobacter sp. ANC 4050.</title>
        <authorList>
            <consortium name="The Broad Institute Genome Sequencing Platform"/>
            <consortium name="The Broad Institute Genome Sequencing Center for Infectious Disease"/>
            <person name="Cerqueira G."/>
            <person name="Feldgarden M."/>
            <person name="Courvalin P."/>
            <person name="Perichon B."/>
            <person name="Grillot-Courvalin C."/>
            <person name="Clermont D."/>
            <person name="Rocha E."/>
            <person name="Yoon E.-J."/>
            <person name="Nemec A."/>
            <person name="Walker B."/>
            <person name="Young S.K."/>
            <person name="Zeng Q."/>
            <person name="Gargeya S."/>
            <person name="Fitzgerald M."/>
            <person name="Haas B."/>
            <person name="Abouelleil A."/>
            <person name="Alvarado L."/>
            <person name="Arachchi H.M."/>
            <person name="Berlin A.M."/>
            <person name="Chapman S.B."/>
            <person name="Dewar J."/>
            <person name="Goldberg J."/>
            <person name="Griggs A."/>
            <person name="Gujja S."/>
            <person name="Hansen M."/>
            <person name="Howarth C."/>
            <person name="Imamovic A."/>
            <person name="Larimer J."/>
            <person name="McCowan C."/>
            <person name="Murphy C."/>
            <person name="Neiman D."/>
            <person name="Pearson M."/>
            <person name="Priest M."/>
            <person name="Roberts A."/>
            <person name="Saif S."/>
            <person name="Shea T."/>
            <person name="Sisk P."/>
            <person name="Sykes S."/>
            <person name="Wortman J."/>
            <person name="Nusbaum C."/>
            <person name="Birren B."/>
        </authorList>
    </citation>
    <scope>NUCLEOTIDE SEQUENCE [LARGE SCALE GENOMIC DNA]</scope>
    <source>
        <strain evidence="5 6">ANC 4050</strain>
    </source>
</reference>
<dbReference type="RefSeq" id="WP_016142576.1">
    <property type="nucleotide sequence ID" value="NZ_KB976987.1"/>
</dbReference>
<dbReference type="InterPro" id="IPR029044">
    <property type="entry name" value="Nucleotide-diphossugar_trans"/>
</dbReference>
<dbReference type="HOGENOM" id="CLU_025996_0_4_6"/>
<evidence type="ECO:0000256" key="2">
    <source>
        <dbReference type="ARBA" id="ARBA00022676"/>
    </source>
</evidence>
<name>R8YBT6_ACIPI</name>
<dbReference type="InterPro" id="IPR001173">
    <property type="entry name" value="Glyco_trans_2-like"/>
</dbReference>